<evidence type="ECO:0000256" key="1">
    <source>
        <dbReference type="SAM" id="SignalP"/>
    </source>
</evidence>
<protein>
    <recommendedName>
        <fullName evidence="2">Outer membrane protein beta-barrel domain-containing protein</fullName>
    </recommendedName>
</protein>
<reference evidence="3" key="1">
    <citation type="submission" date="2021-12" db="EMBL/GenBank/DDBJ databases">
        <authorList>
            <person name="Rodrigo-Torres L."/>
            <person name="Arahal R. D."/>
            <person name="Lucena T."/>
        </authorList>
    </citation>
    <scope>NUCLEOTIDE SEQUENCE</scope>
    <source>
        <strain evidence="3">CECT 8419</strain>
    </source>
</reference>
<keyword evidence="1" id="KW-0732">Signal</keyword>
<feature type="chain" id="PRO_5045509885" description="Outer membrane protein beta-barrel domain-containing protein" evidence="1">
    <location>
        <begin position="20"/>
        <end position="227"/>
    </location>
</feature>
<dbReference type="EMBL" id="CAKLPZ010000003">
    <property type="protein sequence ID" value="CAH1001833.1"/>
    <property type="molecule type" value="Genomic_DNA"/>
</dbReference>
<dbReference type="InterPro" id="IPR025665">
    <property type="entry name" value="Beta-barrel_OMP_2"/>
</dbReference>
<comment type="caution">
    <text evidence="3">The sequence shown here is derived from an EMBL/GenBank/DDBJ whole genome shotgun (WGS) entry which is preliminary data.</text>
</comment>
<sequence length="227" mass="24197">MRTLLSFVFLTLFTSLATAQTTLGVRAGYGQSSLHAGNTFDVVTDRTGTVGIASLGMFAEVPLTDYLSLRPGLEYTQRGTSVGLTQDIQLLGIPLPVGARARTTFSYVDVPLLVQLRLPTESAIQPYALAGPSVGYAVAGKLRTSARALIDFQLSSTEVDLEAINYERLHVALVGGAGVNARLGQTTAVFLEARYEHGLTQPYNVPLVRDGVGFKGWNVGMGLSFAL</sequence>
<name>A0ABM9B3C5_9BACT</name>
<accession>A0ABM9B3C5</accession>
<proteinExistence type="predicted"/>
<dbReference type="Proteomes" id="UP000837803">
    <property type="component" value="Unassembled WGS sequence"/>
</dbReference>
<evidence type="ECO:0000259" key="2">
    <source>
        <dbReference type="Pfam" id="PF13568"/>
    </source>
</evidence>
<evidence type="ECO:0000313" key="4">
    <source>
        <dbReference type="Proteomes" id="UP000837803"/>
    </source>
</evidence>
<keyword evidence="4" id="KW-1185">Reference proteome</keyword>
<dbReference type="SUPFAM" id="SSF56925">
    <property type="entry name" value="OMPA-like"/>
    <property type="match status" value="1"/>
</dbReference>
<dbReference type="Gene3D" id="2.40.160.20">
    <property type="match status" value="1"/>
</dbReference>
<dbReference type="InterPro" id="IPR011250">
    <property type="entry name" value="OMP/PagP_B-barrel"/>
</dbReference>
<gene>
    <name evidence="3" type="ORF">LEM8419_02741</name>
</gene>
<organism evidence="3 4">
    <name type="scientific">Neolewinella maritima</name>
    <dbReference type="NCBI Taxonomy" id="1383882"/>
    <lineage>
        <taxon>Bacteria</taxon>
        <taxon>Pseudomonadati</taxon>
        <taxon>Bacteroidota</taxon>
        <taxon>Saprospiria</taxon>
        <taxon>Saprospirales</taxon>
        <taxon>Lewinellaceae</taxon>
        <taxon>Neolewinella</taxon>
    </lineage>
</organism>
<evidence type="ECO:0000313" key="3">
    <source>
        <dbReference type="EMBL" id="CAH1001833.1"/>
    </source>
</evidence>
<feature type="domain" description="Outer membrane protein beta-barrel" evidence="2">
    <location>
        <begin position="24"/>
        <end position="201"/>
    </location>
</feature>
<feature type="signal peptide" evidence="1">
    <location>
        <begin position="1"/>
        <end position="19"/>
    </location>
</feature>
<dbReference type="Pfam" id="PF13568">
    <property type="entry name" value="OMP_b-brl_2"/>
    <property type="match status" value="1"/>
</dbReference>
<dbReference type="RefSeq" id="WP_238751690.1">
    <property type="nucleotide sequence ID" value="NZ_CAKLPZ010000003.1"/>
</dbReference>